<feature type="signal peptide" evidence="1">
    <location>
        <begin position="1"/>
        <end position="23"/>
    </location>
</feature>
<evidence type="ECO:0008006" key="4">
    <source>
        <dbReference type="Google" id="ProtNLM"/>
    </source>
</evidence>
<dbReference type="GO" id="GO:0009279">
    <property type="term" value="C:cell outer membrane"/>
    <property type="evidence" value="ECO:0007669"/>
    <property type="project" value="InterPro"/>
</dbReference>
<dbReference type="InterPro" id="IPR036709">
    <property type="entry name" value="Autotransporte_beta_dom_sf"/>
</dbReference>
<dbReference type="GO" id="GO:0006878">
    <property type="term" value="P:intracellular copper ion homeostasis"/>
    <property type="evidence" value="ECO:0007669"/>
    <property type="project" value="InterPro"/>
</dbReference>
<feature type="chain" id="PRO_5040762500" description="Copper resistance protein B" evidence="1">
    <location>
        <begin position="24"/>
        <end position="260"/>
    </location>
</feature>
<dbReference type="Proteomes" id="UP001143486">
    <property type="component" value="Unassembled WGS sequence"/>
</dbReference>
<organism evidence="2 3">
    <name type="scientific">Maricaulis virginensis</name>
    <dbReference type="NCBI Taxonomy" id="144022"/>
    <lineage>
        <taxon>Bacteria</taxon>
        <taxon>Pseudomonadati</taxon>
        <taxon>Pseudomonadota</taxon>
        <taxon>Alphaproteobacteria</taxon>
        <taxon>Maricaulales</taxon>
        <taxon>Maricaulaceae</taxon>
        <taxon>Maricaulis</taxon>
    </lineage>
</organism>
<reference evidence="2" key="2">
    <citation type="submission" date="2023-01" db="EMBL/GenBank/DDBJ databases">
        <authorList>
            <person name="Sun Q."/>
            <person name="Evtushenko L."/>
        </authorList>
    </citation>
    <scope>NUCLEOTIDE SEQUENCE</scope>
    <source>
        <strain evidence="2">VKM B-1513</strain>
    </source>
</reference>
<dbReference type="Pfam" id="PF05275">
    <property type="entry name" value="CopB"/>
    <property type="match status" value="1"/>
</dbReference>
<proteinExistence type="predicted"/>
<dbReference type="SUPFAM" id="SSF103515">
    <property type="entry name" value="Autotransporter"/>
    <property type="match status" value="1"/>
</dbReference>
<keyword evidence="1" id="KW-0732">Signal</keyword>
<comment type="caution">
    <text evidence="2">The sequence shown here is derived from an EMBL/GenBank/DDBJ whole genome shotgun (WGS) entry which is preliminary data.</text>
</comment>
<dbReference type="InterPro" id="IPR007939">
    <property type="entry name" value="Cu-R_B_prcur"/>
</dbReference>
<evidence type="ECO:0000313" key="2">
    <source>
        <dbReference type="EMBL" id="GLK53459.1"/>
    </source>
</evidence>
<protein>
    <recommendedName>
        <fullName evidence="4">Copper resistance protein B</fullName>
    </recommendedName>
</protein>
<dbReference type="Gene3D" id="2.40.128.130">
    <property type="entry name" value="Autotransporter beta-domain"/>
    <property type="match status" value="1"/>
</dbReference>
<evidence type="ECO:0000256" key="1">
    <source>
        <dbReference type="SAM" id="SignalP"/>
    </source>
</evidence>
<name>A0A9W6MPZ1_9PROT</name>
<dbReference type="RefSeq" id="WP_271187811.1">
    <property type="nucleotide sequence ID" value="NZ_BSFE01000011.1"/>
</dbReference>
<keyword evidence="3" id="KW-1185">Reference proteome</keyword>
<dbReference type="AlphaFoldDB" id="A0A9W6MPZ1"/>
<reference evidence="2" key="1">
    <citation type="journal article" date="2014" name="Int. J. Syst. Evol. Microbiol.">
        <title>Complete genome sequence of Corynebacterium casei LMG S-19264T (=DSM 44701T), isolated from a smear-ripened cheese.</title>
        <authorList>
            <consortium name="US DOE Joint Genome Institute (JGI-PGF)"/>
            <person name="Walter F."/>
            <person name="Albersmeier A."/>
            <person name="Kalinowski J."/>
            <person name="Ruckert C."/>
        </authorList>
    </citation>
    <scope>NUCLEOTIDE SEQUENCE</scope>
    <source>
        <strain evidence="2">VKM B-1513</strain>
    </source>
</reference>
<evidence type="ECO:0000313" key="3">
    <source>
        <dbReference type="Proteomes" id="UP001143486"/>
    </source>
</evidence>
<gene>
    <name evidence="2" type="ORF">GCM10017621_29670</name>
</gene>
<accession>A0A9W6MPZ1</accession>
<dbReference type="EMBL" id="BSFE01000011">
    <property type="protein sequence ID" value="GLK53459.1"/>
    <property type="molecule type" value="Genomic_DNA"/>
</dbReference>
<sequence>MRNLFSVAIAGGLMIAAATAASAQDQADAYYPPEEMEAAREALREGAGGQKLFFFQADRFEYQARRDDEELALWDVNAWYGGRVNRLWVKSEAEFELEAGAFEEANLQLLYSRAITPYFDLQAGVRQDFEPNPMRTYAVIGVQGLAPYWFEVDGAFFLSDQGELTGQFEAEYELLLTQRLILQPRAELTWSAEDIPELETGSGLTSTALGLRLRYEILREFAPYVGVEWSRTFGGTEDYARAAGARTQDTAVVAGIRIWF</sequence>
<dbReference type="GO" id="GO:0005507">
    <property type="term" value="F:copper ion binding"/>
    <property type="evidence" value="ECO:0007669"/>
    <property type="project" value="InterPro"/>
</dbReference>